<comment type="caution">
    <text evidence="2">The sequence shown here is derived from an EMBL/GenBank/DDBJ whole genome shotgun (WGS) entry which is preliminary data.</text>
</comment>
<protein>
    <submittedName>
        <fullName evidence="2">DUF3016 domain-containing protein</fullName>
    </submittedName>
</protein>
<dbReference type="EMBL" id="JBHRYF010000008">
    <property type="protein sequence ID" value="MFC3660155.1"/>
    <property type="molecule type" value="Genomic_DNA"/>
</dbReference>
<evidence type="ECO:0000313" key="2">
    <source>
        <dbReference type="EMBL" id="MFC3660155.1"/>
    </source>
</evidence>
<dbReference type="Pfam" id="PF11454">
    <property type="entry name" value="DUF3016"/>
    <property type="match status" value="1"/>
</dbReference>
<sequence length="191" mass="21170">MNATIPTAWLLASLLAAGSAAAKLSDVTDPQAPRSLPADGQVDVQWTDPAQFSEILHSGNRWEARRGDWVQDLAQYLRERAARQLPAGQRLDVTITDIERAGDFEPGRGARADSIRYMRDIYPPRIALDFRLLGAGGDVLAQGSRKLSDLGYLQRGLRSTDTDPLRYEKQLIDDWLREEFGKPRTAATPAP</sequence>
<evidence type="ECO:0000313" key="3">
    <source>
        <dbReference type="Proteomes" id="UP001595724"/>
    </source>
</evidence>
<feature type="signal peptide" evidence="1">
    <location>
        <begin position="1"/>
        <end position="22"/>
    </location>
</feature>
<reference evidence="3" key="1">
    <citation type="journal article" date="2019" name="Int. J. Syst. Evol. Microbiol.">
        <title>The Global Catalogue of Microorganisms (GCM) 10K type strain sequencing project: providing services to taxonomists for standard genome sequencing and annotation.</title>
        <authorList>
            <consortium name="The Broad Institute Genomics Platform"/>
            <consortium name="The Broad Institute Genome Sequencing Center for Infectious Disease"/>
            <person name="Wu L."/>
            <person name="Ma J."/>
        </authorList>
    </citation>
    <scope>NUCLEOTIDE SEQUENCE [LARGE SCALE GENOMIC DNA]</scope>
    <source>
        <strain evidence="3">KCTC 42211</strain>
    </source>
</reference>
<proteinExistence type="predicted"/>
<organism evidence="2 3">
    <name type="scientific">Luteimonas notoginsengisoli</name>
    <dbReference type="NCBI Taxonomy" id="1578200"/>
    <lineage>
        <taxon>Bacteria</taxon>
        <taxon>Pseudomonadati</taxon>
        <taxon>Pseudomonadota</taxon>
        <taxon>Gammaproteobacteria</taxon>
        <taxon>Lysobacterales</taxon>
        <taxon>Lysobacteraceae</taxon>
        <taxon>Luteimonas</taxon>
    </lineage>
</organism>
<evidence type="ECO:0000256" key="1">
    <source>
        <dbReference type="SAM" id="SignalP"/>
    </source>
</evidence>
<dbReference type="RefSeq" id="WP_386709103.1">
    <property type="nucleotide sequence ID" value="NZ_JBHRYF010000008.1"/>
</dbReference>
<dbReference type="Proteomes" id="UP001595724">
    <property type="component" value="Unassembled WGS sequence"/>
</dbReference>
<name>A0ABV7UT23_9GAMM</name>
<gene>
    <name evidence="2" type="ORF">ACFOM9_08770</name>
</gene>
<keyword evidence="3" id="KW-1185">Reference proteome</keyword>
<accession>A0ABV7UT23</accession>
<feature type="chain" id="PRO_5046595097" evidence="1">
    <location>
        <begin position="23"/>
        <end position="191"/>
    </location>
</feature>
<keyword evidence="1" id="KW-0732">Signal</keyword>
<dbReference type="InterPro" id="IPR021557">
    <property type="entry name" value="DUF3016"/>
</dbReference>